<protein>
    <submittedName>
        <fullName evidence="1">Uncharacterized protein P0702F03.12</fullName>
    </submittedName>
</protein>
<sequence length="58" mass="6641">MVVEDSFVTVQFREDQERATAGKRPRVEERAGPHLVWVRGQKGERITGEVSGRGFVWI</sequence>
<reference evidence="1" key="1">
    <citation type="journal article" date="2002" name="Nature">
        <title>The genome sequence and structure of rice chromosome 1.</title>
        <authorList>
            <person name="Sasaki T."/>
            <person name="Matsumoto T."/>
            <person name="Yamamoto K."/>
            <person name="Sakata K."/>
            <person name="Baba T."/>
            <person name="Katayose Y."/>
            <person name="Wu J."/>
            <person name="Niimura Y."/>
            <person name="Cheng Z."/>
            <person name="Nagamura Y."/>
            <person name="Antonio B.A."/>
            <person name="Kanamori H."/>
            <person name="Hosokawa S."/>
            <person name="Masukawa M."/>
            <person name="Arikawa K."/>
            <person name="Chiden Y."/>
            <person name="Hayashi M."/>
            <person name="Okamoto M."/>
            <person name="Ando T."/>
            <person name="Aoki H."/>
            <person name="Arita K."/>
            <person name="Hamada M."/>
            <person name="Harada C."/>
            <person name="Hijishita S."/>
            <person name="Honda M."/>
            <person name="Ichikawa Y."/>
            <person name="Idonuma A."/>
            <person name="Iijima M."/>
            <person name="Ikeda M."/>
            <person name="Ikeno M."/>
            <person name="Itoh S."/>
            <person name="Itoh T."/>
            <person name="Itoh Y."/>
            <person name="Itoh Y."/>
            <person name="Iwabuchi A."/>
            <person name="Kamiya K."/>
            <person name="Karasawa W."/>
            <person name="Katagiri S."/>
            <person name="Kikuta A."/>
            <person name="Kobayashi N."/>
            <person name="Kono I."/>
            <person name="Machita K."/>
            <person name="Maehara T."/>
            <person name="Mizuno H."/>
            <person name="Mizubayashi T."/>
            <person name="Mukai Y."/>
            <person name="Nagasaki H."/>
            <person name="Nakashima M."/>
            <person name="Nakama Y."/>
            <person name="Nakamichi Y."/>
            <person name="Nakamura M."/>
            <person name="Namiki N."/>
            <person name="Negishi M."/>
            <person name="Ohta I."/>
            <person name="Ono N."/>
            <person name="Saji S."/>
            <person name="Sakai K."/>
            <person name="Shibata M."/>
            <person name="Shimokawa T."/>
            <person name="Shomura A."/>
            <person name="Song J."/>
            <person name="Takazaki Y."/>
            <person name="Terasawa K."/>
            <person name="Tsuji K."/>
            <person name="Waki K."/>
            <person name="Yamagata H."/>
            <person name="Yamane H."/>
            <person name="Yoshiki S."/>
            <person name="Yoshihara R."/>
            <person name="Yukawa K."/>
            <person name="Zhong H."/>
            <person name="Iwama H."/>
            <person name="Endo T."/>
            <person name="Ito H."/>
            <person name="Hahn J.H."/>
            <person name="Kim H.I."/>
            <person name="Eun M.Y."/>
            <person name="Yano M."/>
            <person name="Jiang J."/>
            <person name="Gojobori T."/>
        </authorList>
    </citation>
    <scope>NUCLEOTIDE SEQUENCE [LARGE SCALE GENOMIC DNA]</scope>
</reference>
<dbReference type="EMBL" id="AP002481">
    <property type="protein sequence ID" value="BAA96591.1"/>
    <property type="molecule type" value="Genomic_DNA"/>
</dbReference>
<gene>
    <name evidence="1" type="primary">P0702F03.12</name>
</gene>
<name>Q9LGY3_ORYSJ</name>
<accession>Q9LGY3</accession>
<dbReference type="AlphaFoldDB" id="Q9LGY3"/>
<organism evidence="1">
    <name type="scientific">Oryza sativa subsp. japonica</name>
    <name type="common">Rice</name>
    <dbReference type="NCBI Taxonomy" id="39947"/>
    <lineage>
        <taxon>Eukaryota</taxon>
        <taxon>Viridiplantae</taxon>
        <taxon>Streptophyta</taxon>
        <taxon>Embryophyta</taxon>
        <taxon>Tracheophyta</taxon>
        <taxon>Spermatophyta</taxon>
        <taxon>Magnoliopsida</taxon>
        <taxon>Liliopsida</taxon>
        <taxon>Poales</taxon>
        <taxon>Poaceae</taxon>
        <taxon>BOP clade</taxon>
        <taxon>Oryzoideae</taxon>
        <taxon>Oryzeae</taxon>
        <taxon>Oryzinae</taxon>
        <taxon>Oryza</taxon>
        <taxon>Oryza sativa</taxon>
    </lineage>
</organism>
<dbReference type="Proteomes" id="UP000817658">
    <property type="component" value="Chromosome 1"/>
</dbReference>
<evidence type="ECO:0000313" key="1">
    <source>
        <dbReference type="EMBL" id="BAA96591.1"/>
    </source>
</evidence>
<proteinExistence type="predicted"/>